<dbReference type="GO" id="GO:0016491">
    <property type="term" value="F:oxidoreductase activity"/>
    <property type="evidence" value="ECO:0007669"/>
    <property type="project" value="UniProtKB-KW"/>
</dbReference>
<evidence type="ECO:0000256" key="8">
    <source>
        <dbReference type="ARBA" id="ARBA00023004"/>
    </source>
</evidence>
<dbReference type="InterPro" id="IPR023753">
    <property type="entry name" value="FAD/NAD-binding_dom"/>
</dbReference>
<organism evidence="12 13">
    <name type="scientific">Eubacterium barkeri</name>
    <name type="common">Clostridium barkeri</name>
    <dbReference type="NCBI Taxonomy" id="1528"/>
    <lineage>
        <taxon>Bacteria</taxon>
        <taxon>Bacillati</taxon>
        <taxon>Bacillota</taxon>
        <taxon>Clostridia</taxon>
        <taxon>Eubacteriales</taxon>
        <taxon>Eubacteriaceae</taxon>
        <taxon>Eubacterium</taxon>
    </lineage>
</organism>
<keyword evidence="5" id="KW-0288">FMN</keyword>
<name>A0A1H3I4H6_EUBBA</name>
<dbReference type="Proteomes" id="UP000199652">
    <property type="component" value="Unassembled WGS sequence"/>
</dbReference>
<evidence type="ECO:0000256" key="6">
    <source>
        <dbReference type="ARBA" id="ARBA00022723"/>
    </source>
</evidence>
<dbReference type="Gene3D" id="3.20.20.70">
    <property type="entry name" value="Aldolase class I"/>
    <property type="match status" value="1"/>
</dbReference>
<dbReference type="InterPro" id="IPR013785">
    <property type="entry name" value="Aldolase_TIM"/>
</dbReference>
<dbReference type="RefSeq" id="WP_090246465.1">
    <property type="nucleotide sequence ID" value="NZ_FNOU01000021.1"/>
</dbReference>
<dbReference type="OrthoDB" id="9772736at2"/>
<reference evidence="13" key="1">
    <citation type="submission" date="2016-10" db="EMBL/GenBank/DDBJ databases">
        <authorList>
            <person name="Varghese N."/>
            <person name="Submissions S."/>
        </authorList>
    </citation>
    <scope>NUCLEOTIDE SEQUENCE [LARGE SCALE GENOMIC DNA]</scope>
    <source>
        <strain evidence="13">VPI 5359</strain>
    </source>
</reference>
<dbReference type="InterPro" id="IPR036188">
    <property type="entry name" value="FAD/NAD-bd_sf"/>
</dbReference>
<comment type="similarity">
    <text evidence="3">In the N-terminal section; belongs to the NADH:flavin oxidoreductase/NADH oxidase family.</text>
</comment>
<evidence type="ECO:0000256" key="5">
    <source>
        <dbReference type="ARBA" id="ARBA00022643"/>
    </source>
</evidence>
<comment type="cofactor">
    <cofactor evidence="2">
        <name>[4Fe-4S] cluster</name>
        <dbReference type="ChEBI" id="CHEBI:49883"/>
    </cofactor>
</comment>
<dbReference type="Pfam" id="PF00724">
    <property type="entry name" value="Oxidored_FMN"/>
    <property type="match status" value="1"/>
</dbReference>
<dbReference type="InterPro" id="IPR051793">
    <property type="entry name" value="NADH:flavin_oxidoreductase"/>
</dbReference>
<proteinExistence type="inferred from homology"/>
<gene>
    <name evidence="12" type="ORF">SAMN04488579_12110</name>
</gene>
<keyword evidence="9" id="KW-0411">Iron-sulfur</keyword>
<comment type="cofactor">
    <cofactor evidence="1">
        <name>FMN</name>
        <dbReference type="ChEBI" id="CHEBI:58210"/>
    </cofactor>
</comment>
<dbReference type="SUPFAM" id="SSF51395">
    <property type="entry name" value="FMN-linked oxidoreductases"/>
    <property type="match status" value="1"/>
</dbReference>
<evidence type="ECO:0000256" key="9">
    <source>
        <dbReference type="ARBA" id="ARBA00023014"/>
    </source>
</evidence>
<dbReference type="SUPFAM" id="SSF51971">
    <property type="entry name" value="Nucleotide-binding domain"/>
    <property type="match status" value="1"/>
</dbReference>
<dbReference type="EMBL" id="FNOU01000021">
    <property type="protein sequence ID" value="SDY22583.1"/>
    <property type="molecule type" value="Genomic_DNA"/>
</dbReference>
<dbReference type="Gene3D" id="3.50.50.60">
    <property type="entry name" value="FAD/NAD(P)-binding domain"/>
    <property type="match status" value="1"/>
</dbReference>
<evidence type="ECO:0000256" key="2">
    <source>
        <dbReference type="ARBA" id="ARBA00001966"/>
    </source>
</evidence>
<dbReference type="InterPro" id="IPR001155">
    <property type="entry name" value="OxRdtase_FMN_N"/>
</dbReference>
<keyword evidence="13" id="KW-1185">Reference proteome</keyword>
<keyword evidence="8" id="KW-0408">Iron</keyword>
<keyword evidence="7" id="KW-0560">Oxidoreductase</keyword>
<protein>
    <submittedName>
        <fullName evidence="12">2,4-dienoyl-CoA reductase (NADPH2)</fullName>
    </submittedName>
</protein>
<evidence type="ECO:0000256" key="4">
    <source>
        <dbReference type="ARBA" id="ARBA00022630"/>
    </source>
</evidence>
<dbReference type="PANTHER" id="PTHR42917:SF2">
    <property type="entry name" value="2,4-DIENOYL-COA REDUCTASE [(2E)-ENOYL-COA-PRODUCING]"/>
    <property type="match status" value="1"/>
</dbReference>
<evidence type="ECO:0000256" key="1">
    <source>
        <dbReference type="ARBA" id="ARBA00001917"/>
    </source>
</evidence>
<evidence type="ECO:0000313" key="13">
    <source>
        <dbReference type="Proteomes" id="UP000199652"/>
    </source>
</evidence>
<dbReference type="PRINTS" id="PR00368">
    <property type="entry name" value="FADPNR"/>
</dbReference>
<dbReference type="Gene3D" id="3.40.50.720">
    <property type="entry name" value="NAD(P)-binding Rossmann-like Domain"/>
    <property type="match status" value="1"/>
</dbReference>
<feature type="domain" description="FAD/NAD(P)-binding" evidence="11">
    <location>
        <begin position="380"/>
        <end position="629"/>
    </location>
</feature>
<evidence type="ECO:0000259" key="10">
    <source>
        <dbReference type="Pfam" id="PF00724"/>
    </source>
</evidence>
<dbReference type="GO" id="GO:0051536">
    <property type="term" value="F:iron-sulfur cluster binding"/>
    <property type="evidence" value="ECO:0007669"/>
    <property type="project" value="UniProtKB-KW"/>
</dbReference>
<dbReference type="GO" id="GO:0010181">
    <property type="term" value="F:FMN binding"/>
    <property type="evidence" value="ECO:0007669"/>
    <property type="project" value="InterPro"/>
</dbReference>
<evidence type="ECO:0000256" key="7">
    <source>
        <dbReference type="ARBA" id="ARBA00023002"/>
    </source>
</evidence>
<dbReference type="GO" id="GO:0046872">
    <property type="term" value="F:metal ion binding"/>
    <property type="evidence" value="ECO:0007669"/>
    <property type="project" value="UniProtKB-KW"/>
</dbReference>
<accession>A0A1H3I4H6</accession>
<evidence type="ECO:0000256" key="3">
    <source>
        <dbReference type="ARBA" id="ARBA00011048"/>
    </source>
</evidence>
<dbReference type="Pfam" id="PF07992">
    <property type="entry name" value="Pyr_redox_2"/>
    <property type="match status" value="1"/>
</dbReference>
<dbReference type="AlphaFoldDB" id="A0A1H3I4H6"/>
<dbReference type="PANTHER" id="PTHR42917">
    <property type="entry name" value="2,4-DIENOYL-COA REDUCTASE"/>
    <property type="match status" value="1"/>
</dbReference>
<dbReference type="SUPFAM" id="SSF51905">
    <property type="entry name" value="FAD/NAD(P)-binding domain"/>
    <property type="match status" value="1"/>
</dbReference>
<dbReference type="STRING" id="1528.SAMN04488579_12110"/>
<feature type="domain" description="NADH:flavin oxidoreductase/NADH oxidase N-terminal" evidence="10">
    <location>
        <begin position="5"/>
        <end position="332"/>
    </location>
</feature>
<dbReference type="CDD" id="cd02803">
    <property type="entry name" value="OYE_like_FMN_family"/>
    <property type="match status" value="1"/>
</dbReference>
<evidence type="ECO:0000313" key="12">
    <source>
        <dbReference type="EMBL" id="SDY22583.1"/>
    </source>
</evidence>
<sequence length="668" mass="72992">MYDLLFSSKNINNLKLKNRLLMLPMHLCFTEDHEVSERDIEFYRQRAAGGVAAITLSTAISPRGTLHNMHFIDTDARIAGLRRLADVIHEADCRFFVQLFHCGRCGNQDTLSGLTPIAPSPVASRIYKETPKEMTIDDIREVEEAFAAAAVRAVKAGIDGVELSVSVGYIISEFLSEVTNQRTDEYGGTEENRFRFPLEVFRKVRAAVGPDYPVMMRLSAAQMEPGGYGIETAIRLCQRLEAEGLLDMVSVTGGWHEAPLPLITYHVPPAGYAYMADTIRRNIQSPVLVSTRINDGETSEKMLQDGIADFVGMGRPFLTDPALPNKIKDGKPFNKCLGCSRGCNERIYIPLDATCVLNPEVGQEYVDIKHVKNPENANKKMLVVGGGPAGLYAAVKAAKRGYLVTLATAENRLGGTLNIAAIPPRKQDLTAFIENKAYELKELGVTVLLNTEVDTEFIEAFKPDYVAVAVGGKPFIPPIPGIERDQVYLPSEVLEAGPELLTHLKKGKTVVIGGGSVGLETAIFLSEKSMGGSQAVDFYFNEVAPLGLAPVLDFQDITIVEMLKKVGSDLGSLRRFAVPDAKRLEIKMLTQTKVVEIQDAVIIVEDEAGQKALPYDNIILAAGLKSNVPDFINTLDAMDIPYAKLGDAEKPGSAMNATHSAFEWSLTI</sequence>
<evidence type="ECO:0000259" key="11">
    <source>
        <dbReference type="Pfam" id="PF07992"/>
    </source>
</evidence>
<dbReference type="PRINTS" id="PR00469">
    <property type="entry name" value="PNDRDTASEII"/>
</dbReference>
<keyword evidence="4" id="KW-0285">Flavoprotein</keyword>
<keyword evidence="6" id="KW-0479">Metal-binding</keyword>